<evidence type="ECO:0000256" key="1">
    <source>
        <dbReference type="SAM" id="SignalP"/>
    </source>
</evidence>
<dbReference type="AlphaFoldDB" id="A0A5B2V7S4"/>
<organism evidence="2 3">
    <name type="scientific">Salinarimonas soli</name>
    <dbReference type="NCBI Taxonomy" id="1638099"/>
    <lineage>
        <taxon>Bacteria</taxon>
        <taxon>Pseudomonadati</taxon>
        <taxon>Pseudomonadota</taxon>
        <taxon>Alphaproteobacteria</taxon>
        <taxon>Hyphomicrobiales</taxon>
        <taxon>Salinarimonadaceae</taxon>
        <taxon>Salinarimonas</taxon>
    </lineage>
</organism>
<accession>A0A5B2V7S4</accession>
<keyword evidence="1" id="KW-0732">Signal</keyword>
<dbReference type="EMBL" id="VUOA01000040">
    <property type="protein sequence ID" value="KAA2235074.1"/>
    <property type="molecule type" value="Genomic_DNA"/>
</dbReference>
<name>A0A5B2V7S4_9HYPH</name>
<feature type="chain" id="PRO_5022874719" evidence="1">
    <location>
        <begin position="25"/>
        <end position="619"/>
    </location>
</feature>
<gene>
    <name evidence="2" type="ORF">F0L46_22340</name>
</gene>
<keyword evidence="3" id="KW-1185">Reference proteome</keyword>
<proteinExistence type="predicted"/>
<evidence type="ECO:0000313" key="3">
    <source>
        <dbReference type="Proteomes" id="UP000323142"/>
    </source>
</evidence>
<comment type="caution">
    <text evidence="2">The sequence shown here is derived from an EMBL/GenBank/DDBJ whole genome shotgun (WGS) entry which is preliminary data.</text>
</comment>
<reference evidence="2 3" key="2">
    <citation type="submission" date="2019-09" db="EMBL/GenBank/DDBJ databases">
        <authorList>
            <person name="Jin C."/>
        </authorList>
    </citation>
    <scope>NUCLEOTIDE SEQUENCE [LARGE SCALE GENOMIC DNA]</scope>
    <source>
        <strain evidence="2 3">BN140002</strain>
    </source>
</reference>
<evidence type="ECO:0000313" key="2">
    <source>
        <dbReference type="EMBL" id="KAA2235074.1"/>
    </source>
</evidence>
<reference evidence="2 3" key="1">
    <citation type="submission" date="2019-09" db="EMBL/GenBank/DDBJ databases">
        <title>Salinarimonas rosea gen. nov., sp. nov., a new member of the a-2 subgroup of the Proteobacteria.</title>
        <authorList>
            <person name="Liu J."/>
        </authorList>
    </citation>
    <scope>NUCLEOTIDE SEQUENCE [LARGE SCALE GENOMIC DNA]</scope>
    <source>
        <strain evidence="2 3">BN140002</strain>
    </source>
</reference>
<dbReference type="OrthoDB" id="8144179at2"/>
<feature type="signal peptide" evidence="1">
    <location>
        <begin position="1"/>
        <end position="24"/>
    </location>
</feature>
<dbReference type="RefSeq" id="WP_149821736.1">
    <property type="nucleotide sequence ID" value="NZ_VUOA01000040.1"/>
</dbReference>
<dbReference type="Proteomes" id="UP000323142">
    <property type="component" value="Unassembled WGS sequence"/>
</dbReference>
<sequence>MRKTLFRTALAAALLVGGAPAALAQTGTWYEALDPIGSGVRELWRRVSDKAADGRGCRLPQGAVRVYSRGLDERTSAIAGDDRVVFNNLIEENVARLPGVRLLSLGELGQVLQVAEESGRSLDVQGIVRERLESVDVQIFATVTNRGLDYQLDLRAVIGAFECTEAVGIQIPPHMIPRQFYPPERLFTMAAGDLLRRDADGLHASRPGEVRVLLRRAEIGGREADPAMASRIERFLRTGLRDADQETGNVARRDFVVARYVPDAAPSEDAWIADVKLLPLREGLRLEIDLTRPGGQAINREGLVDDTRLALSPEDLSAARSTRTGAGFSAALELAVDLRPRQLHDRVGGTEARKSYAFRLDAPKVVEIDVTERSAEGLRYVLRRVPGQTVKAFFNPPQRPLLSRYRLEPGTYVVDVESPTRSGIDFSLQMRAGAEPLDPLPPGRPLRSFGDWIVGVVGEGPLRECYAMTVAQDQSPAGWRAQRPVLQFIVTPRGAAVRHLFDRAADYRPGRATAEIMEPSGRVTELPLSFHDGRLATVEACPDGRGMCMVNETVRALTFGSRLAVLGTTPGGKPAAVSYSLRGYQSAIAAMAAACENREIAGLLVWGPQRTSARTGYAR</sequence>
<protein>
    <submittedName>
        <fullName evidence="2">Uncharacterized protein</fullName>
    </submittedName>
</protein>